<dbReference type="InterPro" id="IPR011989">
    <property type="entry name" value="ARM-like"/>
</dbReference>
<evidence type="ECO:0000256" key="3">
    <source>
        <dbReference type="ARBA" id="ARBA00009606"/>
    </source>
</evidence>
<gene>
    <name evidence="14" type="ORF">NQ314_011165</name>
</gene>
<keyword evidence="8" id="KW-0539">Nucleus</keyword>
<dbReference type="InterPro" id="IPR024324">
    <property type="entry name" value="Condensin_cplx_su1_N"/>
</dbReference>
<dbReference type="PANTHER" id="PTHR14222:SF2">
    <property type="entry name" value="CONDENSIN COMPLEX SUBUNIT 1"/>
    <property type="match status" value="1"/>
</dbReference>
<keyword evidence="15" id="KW-1185">Reference proteome</keyword>
<feature type="compositionally biased region" description="Acidic residues" evidence="11">
    <location>
        <begin position="1301"/>
        <end position="1310"/>
    </location>
</feature>
<dbReference type="GO" id="GO:0042393">
    <property type="term" value="F:histone binding"/>
    <property type="evidence" value="ECO:0007669"/>
    <property type="project" value="TreeGrafter"/>
</dbReference>
<evidence type="ECO:0000256" key="5">
    <source>
        <dbReference type="ARBA" id="ARBA00022618"/>
    </source>
</evidence>
<dbReference type="PANTHER" id="PTHR14222">
    <property type="entry name" value="CONDENSIN"/>
    <property type="match status" value="1"/>
</dbReference>
<reference evidence="14" key="1">
    <citation type="journal article" date="2023" name="Insect Mol. Biol.">
        <title>Genome sequencing provides insights into the evolution of gene families encoding plant cell wall-degrading enzymes in longhorned beetles.</title>
        <authorList>
            <person name="Shin N.R."/>
            <person name="Okamura Y."/>
            <person name="Kirsch R."/>
            <person name="Pauchet Y."/>
        </authorList>
    </citation>
    <scope>NUCLEOTIDE SEQUENCE</scope>
    <source>
        <strain evidence="14">RBIC_L_NR</strain>
    </source>
</reference>
<feature type="region of interest" description="Disordered" evidence="11">
    <location>
        <begin position="922"/>
        <end position="966"/>
    </location>
</feature>
<evidence type="ECO:0000313" key="15">
    <source>
        <dbReference type="Proteomes" id="UP001162156"/>
    </source>
</evidence>
<dbReference type="GO" id="GO:0000796">
    <property type="term" value="C:condensin complex"/>
    <property type="evidence" value="ECO:0007669"/>
    <property type="project" value="TreeGrafter"/>
</dbReference>
<organism evidence="14 15">
    <name type="scientific">Rhamnusium bicolor</name>
    <dbReference type="NCBI Taxonomy" id="1586634"/>
    <lineage>
        <taxon>Eukaryota</taxon>
        <taxon>Metazoa</taxon>
        <taxon>Ecdysozoa</taxon>
        <taxon>Arthropoda</taxon>
        <taxon>Hexapoda</taxon>
        <taxon>Insecta</taxon>
        <taxon>Pterygota</taxon>
        <taxon>Neoptera</taxon>
        <taxon>Endopterygota</taxon>
        <taxon>Coleoptera</taxon>
        <taxon>Polyphaga</taxon>
        <taxon>Cucujiformia</taxon>
        <taxon>Chrysomeloidea</taxon>
        <taxon>Cerambycidae</taxon>
        <taxon>Lepturinae</taxon>
        <taxon>Rhagiini</taxon>
        <taxon>Rhamnusium</taxon>
    </lineage>
</organism>
<dbReference type="PIRSF" id="PIRSF017127">
    <property type="entry name" value="Condensin_D2"/>
    <property type="match status" value="1"/>
</dbReference>
<dbReference type="InterPro" id="IPR026971">
    <property type="entry name" value="CND1/NCAPD3"/>
</dbReference>
<dbReference type="Proteomes" id="UP001162156">
    <property type="component" value="Unassembled WGS sequence"/>
</dbReference>
<keyword evidence="4" id="KW-0158">Chromosome</keyword>
<keyword evidence="7 10" id="KW-0226">DNA condensation</keyword>
<dbReference type="Pfam" id="PF12717">
    <property type="entry name" value="Cnd1"/>
    <property type="match status" value="1"/>
</dbReference>
<evidence type="ECO:0000259" key="12">
    <source>
        <dbReference type="Pfam" id="PF12717"/>
    </source>
</evidence>
<evidence type="ECO:0000256" key="10">
    <source>
        <dbReference type="PIRNR" id="PIRNR017127"/>
    </source>
</evidence>
<feature type="compositionally biased region" description="Basic and acidic residues" evidence="11">
    <location>
        <begin position="1311"/>
        <end position="1320"/>
    </location>
</feature>
<name>A0AAV8XLB0_9CUCU</name>
<dbReference type="GO" id="GO:0005634">
    <property type="term" value="C:nucleus"/>
    <property type="evidence" value="ECO:0007669"/>
    <property type="project" value="UniProtKB-SubCell"/>
</dbReference>
<evidence type="ECO:0000256" key="6">
    <source>
        <dbReference type="ARBA" id="ARBA00022776"/>
    </source>
</evidence>
<sequence length="1340" mass="154618">MAHINFVIPGNKAELLSECDNYYVRNVVVSKDIVAQLKNARVCLRDEGAEFIIDAFDVYYSVLHHGDTLNMDVIYRAYEDLHKATMELNKALGFILEDKDSLNDELKMKFVTILKMQLYIYTQIVVMVEHKNETKNQGLVKVRKKVSNDDEQFVIDKKNVLLVLNNIIQREISLFWDPPVVEENFVNIVSEVCYRFLQNPMIKSEKEVRVEIFSLIGSLIKGYNHGTTFVIRMVQLIKMHEHLVHCLPEGVQQLVQNFNCKGLVHDLIREVTEWQTDEKYQDSQGARYCATVLSSMAVLMPDLMIPEVMYLNKYLAHESVTLRNSVLTVITEVVINVLSNHDLSEEQRESRDEFLVILTEHMDDVAALVRAKVIQHWARLQKESAIPLKYQHQILEKVIEHLYDKGALVRKSAANCVTTFLAHNTFSANLSQSIMQKELVDKQKMLGSVSAQFEDIKVKRLEEIEIQWNSKKNDLKMVIEEELGKEKDKNEQDNAEEDEINQIPKDQVAEIIRLYLNEGKYKDAFKLCQIAGEQIDVFQQFRENNEQDETELYLLILRSVFINVNKLIEELKTGNMQGTYKMTEDDFKKMEVLETAVDFLQDCVAFLKLIDSAIVPMTELLETTAIGDMHEAIEFFISAYQFNIDNASVGILAMLKIMQRNEQERKEHIVKAFKTIYLNTDTTNMEQHCSTIVKRLVTLVKTVPINNVDDLQLIIADWTAKGVLDNSIIDMLWQYFTKKMVVTDEDARAAVELLRMCALGRKTIITRNIKLVATIAFGERGDKDMLLLGSACELLSVAGKERIDITSKNPPFKIKAHDEIFKNLLEILQKRFFEPVEYYNKALHGSVDFIYKLCSKPEKLCEDLIDNVVNKLAKNLEEAEDKNLDKFIIVRLCQLLGYVAIKHLEYLDETVYKELKRRNNIREERKEAKKSTTGSRKSKKHKQKPSISATANESSLNTSVADESTLEGAQAEDTDAEFILNVLENDTVTGSGGLGKLAYIVKGICERPNIYDDVMIQGAAVIALIRYMLVSSKFCSQNIQLLFTIFEKTLHPEVKCSILVHLSDLLTRFPNIIEPWTPRIYQRLKDPLDSIRKATFFTLSNLILRDMIRAHSHISEMVCCLVDEDKELNGMCKTFFVNLSHKENNLYNVLPDIFSHLMDVDTMSEEDIRGIMKFLFELMDKTKHMENLVDRFCCKFRLSEDVRHHRNITYCLSLIHYNEKALRKLLENFPTYKHLVHDPEIYASFRNIMQNCNKAQVGKADLKLNEDGNLMKPPPVPPKSTRKPRSRLPSKKRARARHDSDSEEEFEDSEKENANKEPPARRSNRSQRSNKRVIEDSDSD</sequence>
<proteinExistence type="inferred from homology"/>
<protein>
    <recommendedName>
        <fullName evidence="10">Condensin complex subunit 1</fullName>
    </recommendedName>
</protein>
<accession>A0AAV8XLB0</accession>
<dbReference type="InterPro" id="IPR007673">
    <property type="entry name" value="Condensin_cplx_su1"/>
</dbReference>
<dbReference type="GO" id="GO:0010032">
    <property type="term" value="P:meiotic chromosome condensation"/>
    <property type="evidence" value="ECO:0007669"/>
    <property type="project" value="TreeGrafter"/>
</dbReference>
<comment type="function">
    <text evidence="10">Regulatory subunit of the condensin complex, a complex required for conversion of interphase chromatin into mitotic-like condense chromosomes. The condensin complex probably introduces positive supercoils into relaxed DNA in the presence of type I topoisomerases and converts nicked DNA into positive knotted forms in the presence of type II topoisomerases.</text>
</comment>
<comment type="caution">
    <text evidence="14">The sequence shown here is derived from an EMBL/GenBank/DDBJ whole genome shotgun (WGS) entry which is preliminary data.</text>
</comment>
<dbReference type="GO" id="GO:0051301">
    <property type="term" value="P:cell division"/>
    <property type="evidence" value="ECO:0007669"/>
    <property type="project" value="UniProtKB-KW"/>
</dbReference>
<evidence type="ECO:0000256" key="1">
    <source>
        <dbReference type="ARBA" id="ARBA00004123"/>
    </source>
</evidence>
<dbReference type="Pfam" id="PF12922">
    <property type="entry name" value="Cnd1_N"/>
    <property type="match status" value="1"/>
</dbReference>
<evidence type="ECO:0000313" key="14">
    <source>
        <dbReference type="EMBL" id="KAJ8939307.1"/>
    </source>
</evidence>
<evidence type="ECO:0000256" key="9">
    <source>
        <dbReference type="ARBA" id="ARBA00023306"/>
    </source>
</evidence>
<dbReference type="InterPro" id="IPR016024">
    <property type="entry name" value="ARM-type_fold"/>
</dbReference>
<keyword evidence="5 10" id="KW-0132">Cell division</keyword>
<keyword evidence="6 10" id="KW-0498">Mitosis</keyword>
<comment type="similarity">
    <text evidence="3 10">Belongs to the CND1 (condensin subunit 1) family.</text>
</comment>
<dbReference type="InterPro" id="IPR032682">
    <property type="entry name" value="Cnd1_C"/>
</dbReference>
<dbReference type="EMBL" id="JANEYF010003098">
    <property type="protein sequence ID" value="KAJ8939307.1"/>
    <property type="molecule type" value="Genomic_DNA"/>
</dbReference>
<dbReference type="Gene3D" id="1.25.10.10">
    <property type="entry name" value="Leucine-rich Repeat Variant"/>
    <property type="match status" value="1"/>
</dbReference>
<evidence type="ECO:0000256" key="7">
    <source>
        <dbReference type="ARBA" id="ARBA00023067"/>
    </source>
</evidence>
<feature type="compositionally biased region" description="Polar residues" evidence="11">
    <location>
        <begin position="945"/>
        <end position="962"/>
    </location>
</feature>
<feature type="domain" description="Condensin complex subunit 1 C-terminal" evidence="12">
    <location>
        <begin position="1054"/>
        <end position="1213"/>
    </location>
</feature>
<feature type="domain" description="Condensin complex subunit 1 N-terminal" evidence="13">
    <location>
        <begin position="96"/>
        <end position="228"/>
    </location>
</feature>
<evidence type="ECO:0000256" key="4">
    <source>
        <dbReference type="ARBA" id="ARBA00022454"/>
    </source>
</evidence>
<dbReference type="GO" id="GO:0000779">
    <property type="term" value="C:condensed chromosome, centromeric region"/>
    <property type="evidence" value="ECO:0007669"/>
    <property type="project" value="TreeGrafter"/>
</dbReference>
<feature type="compositionally biased region" description="Basic residues" evidence="11">
    <location>
        <begin position="1280"/>
        <end position="1296"/>
    </location>
</feature>
<dbReference type="SUPFAM" id="SSF48371">
    <property type="entry name" value="ARM repeat"/>
    <property type="match status" value="1"/>
</dbReference>
<evidence type="ECO:0000256" key="2">
    <source>
        <dbReference type="ARBA" id="ARBA00004286"/>
    </source>
</evidence>
<dbReference type="GO" id="GO:0007076">
    <property type="term" value="P:mitotic chromosome condensation"/>
    <property type="evidence" value="ECO:0007669"/>
    <property type="project" value="InterPro"/>
</dbReference>
<keyword evidence="9 10" id="KW-0131">Cell cycle</keyword>
<feature type="region of interest" description="Disordered" evidence="11">
    <location>
        <begin position="1265"/>
        <end position="1340"/>
    </location>
</feature>
<evidence type="ECO:0000256" key="8">
    <source>
        <dbReference type="ARBA" id="ARBA00023242"/>
    </source>
</evidence>
<evidence type="ECO:0000259" key="13">
    <source>
        <dbReference type="Pfam" id="PF12922"/>
    </source>
</evidence>
<comment type="subcellular location">
    <subcellularLocation>
        <location evidence="2">Chromosome</location>
    </subcellularLocation>
    <subcellularLocation>
        <location evidence="1">Nucleus</location>
    </subcellularLocation>
</comment>
<feature type="compositionally biased region" description="Basic residues" evidence="11">
    <location>
        <begin position="1322"/>
        <end position="1331"/>
    </location>
</feature>
<evidence type="ECO:0000256" key="11">
    <source>
        <dbReference type="SAM" id="MobiDB-lite"/>
    </source>
</evidence>